<name>A0A7X0J7E8_9SPHI</name>
<evidence type="ECO:0000313" key="1">
    <source>
        <dbReference type="EMBL" id="MBB6502483.1"/>
    </source>
</evidence>
<dbReference type="AlphaFoldDB" id="A0A7X0J7E8"/>
<sequence length="75" mass="8435">MSYKVTRFEVNHQGKLIAVAVHAVTDGEETNHIVSIDDHENFEIRLNKENKWIADSGTGINEDLLNLITGNYQAP</sequence>
<comment type="caution">
    <text evidence="1">The sequence shown here is derived from an EMBL/GenBank/DDBJ whole genome shotgun (WGS) entry which is preliminary data.</text>
</comment>
<gene>
    <name evidence="1" type="ORF">HDF25_004666</name>
</gene>
<dbReference type="EMBL" id="JACHCC010000014">
    <property type="protein sequence ID" value="MBB6502483.1"/>
    <property type="molecule type" value="Genomic_DNA"/>
</dbReference>
<proteinExistence type="predicted"/>
<dbReference type="RefSeq" id="WP_184628734.1">
    <property type="nucleotide sequence ID" value="NZ_JACHCC010000014.1"/>
</dbReference>
<dbReference type="Proteomes" id="UP000521017">
    <property type="component" value="Unassembled WGS sequence"/>
</dbReference>
<organism evidence="1 2">
    <name type="scientific">Pedobacter cryoconitis</name>
    <dbReference type="NCBI Taxonomy" id="188932"/>
    <lineage>
        <taxon>Bacteria</taxon>
        <taxon>Pseudomonadati</taxon>
        <taxon>Bacteroidota</taxon>
        <taxon>Sphingobacteriia</taxon>
        <taxon>Sphingobacteriales</taxon>
        <taxon>Sphingobacteriaceae</taxon>
        <taxon>Pedobacter</taxon>
    </lineage>
</organism>
<protein>
    <submittedName>
        <fullName evidence="1">Uncharacterized protein</fullName>
    </submittedName>
</protein>
<reference evidence="1 2" key="1">
    <citation type="submission" date="2020-08" db="EMBL/GenBank/DDBJ databases">
        <title>Genomic Encyclopedia of Type Strains, Phase IV (KMG-V): Genome sequencing to study the core and pangenomes of soil and plant-associated prokaryotes.</title>
        <authorList>
            <person name="Whitman W."/>
        </authorList>
    </citation>
    <scope>NUCLEOTIDE SEQUENCE [LARGE SCALE GENOMIC DNA]</scope>
    <source>
        <strain evidence="1 2">M2T3</strain>
    </source>
</reference>
<accession>A0A7X0J7E8</accession>
<evidence type="ECO:0000313" key="2">
    <source>
        <dbReference type="Proteomes" id="UP000521017"/>
    </source>
</evidence>